<sequence>MSESAAFLFLLLSTGLSLVSCKVGVCNTTYFISNGQQCQREMIKNLMTNPNTNCSYEYEREKSCLKTHVATCMSTFVVQVTSLLLHQLYHCGDLTYQPSMVNKLILGKIKCKDEAFMDTEFCWEYFRDKLNSNRSDPSLCREYALAKHCINEKVMANCEICSSLVRDHYNPFCANKSDPLMVTNGCQDLAKPLPCSSSSVYKTALECERIFLKSFMENDKTDCGPALTTLKSCLDEQLSQRCKDDSNNRRVVADIRKAVMAVLRGPRFFCDAVNLRTIDLDFKARPTIPCKANFFPEMEKCAEPVRMEFNAQNGIGGEFCSKFRTALNCSNGVQKSFCEFDESVVGMIQRSYSSFCVDGTSTGGEGRNNTASSTSASFAFLSAFVFQVPMLLDAINSILFSVQY</sequence>
<keyword evidence="3" id="KW-1185">Reference proteome</keyword>
<gene>
    <name evidence="2" type="ORF">PMEA_00019309</name>
</gene>
<dbReference type="Proteomes" id="UP001159428">
    <property type="component" value="Unassembled WGS sequence"/>
</dbReference>
<comment type="caution">
    <text evidence="2">The sequence shown here is derived from an EMBL/GenBank/DDBJ whole genome shotgun (WGS) entry which is preliminary data.</text>
</comment>
<dbReference type="AlphaFoldDB" id="A0AAU9X9A8"/>
<evidence type="ECO:0000313" key="3">
    <source>
        <dbReference type="Proteomes" id="UP001159428"/>
    </source>
</evidence>
<feature type="chain" id="PRO_5044009749" evidence="1">
    <location>
        <begin position="22"/>
        <end position="404"/>
    </location>
</feature>
<evidence type="ECO:0000313" key="2">
    <source>
        <dbReference type="EMBL" id="CAH3140607.1"/>
    </source>
</evidence>
<reference evidence="2 3" key="1">
    <citation type="submission" date="2022-05" db="EMBL/GenBank/DDBJ databases">
        <authorList>
            <consortium name="Genoscope - CEA"/>
            <person name="William W."/>
        </authorList>
    </citation>
    <scope>NUCLEOTIDE SEQUENCE [LARGE SCALE GENOMIC DNA]</scope>
</reference>
<accession>A0AAU9X9A8</accession>
<proteinExistence type="predicted"/>
<feature type="signal peptide" evidence="1">
    <location>
        <begin position="1"/>
        <end position="21"/>
    </location>
</feature>
<evidence type="ECO:0000256" key="1">
    <source>
        <dbReference type="SAM" id="SignalP"/>
    </source>
</evidence>
<keyword evidence="1" id="KW-0732">Signal</keyword>
<protein>
    <submittedName>
        <fullName evidence="2">Uncharacterized protein</fullName>
    </submittedName>
</protein>
<name>A0AAU9X9A8_9CNID</name>
<dbReference type="EMBL" id="CALNXJ010000034">
    <property type="protein sequence ID" value="CAH3140607.1"/>
    <property type="molecule type" value="Genomic_DNA"/>
</dbReference>
<organism evidence="2 3">
    <name type="scientific">Pocillopora meandrina</name>
    <dbReference type="NCBI Taxonomy" id="46732"/>
    <lineage>
        <taxon>Eukaryota</taxon>
        <taxon>Metazoa</taxon>
        <taxon>Cnidaria</taxon>
        <taxon>Anthozoa</taxon>
        <taxon>Hexacorallia</taxon>
        <taxon>Scleractinia</taxon>
        <taxon>Astrocoeniina</taxon>
        <taxon>Pocilloporidae</taxon>
        <taxon>Pocillopora</taxon>
    </lineage>
</organism>